<dbReference type="PANTHER" id="PTHR47219">
    <property type="entry name" value="RAB GTPASE-ACTIVATING PROTEIN 1-LIKE"/>
    <property type="match status" value="1"/>
</dbReference>
<dbReference type="GO" id="GO:0004672">
    <property type="term" value="F:protein kinase activity"/>
    <property type="evidence" value="ECO:0007669"/>
    <property type="project" value="InterPro"/>
</dbReference>
<dbReference type="PROSITE" id="PS50011">
    <property type="entry name" value="PROTEIN_KINASE_DOM"/>
    <property type="match status" value="1"/>
</dbReference>
<keyword evidence="5" id="KW-0418">Kinase</keyword>
<dbReference type="InterPro" id="IPR050302">
    <property type="entry name" value="Rab_GAP_TBC_domain"/>
</dbReference>
<accession>A0A2P6NI88</accession>
<evidence type="ECO:0000313" key="5">
    <source>
        <dbReference type="EMBL" id="PRP83678.1"/>
    </source>
</evidence>
<dbReference type="InterPro" id="IPR000195">
    <property type="entry name" value="Rab-GAP-TBC_dom"/>
</dbReference>
<dbReference type="GO" id="GO:0005096">
    <property type="term" value="F:GTPase activator activity"/>
    <property type="evidence" value="ECO:0007669"/>
    <property type="project" value="TreeGrafter"/>
</dbReference>
<dbReference type="SMART" id="SM00164">
    <property type="entry name" value="TBC"/>
    <property type="match status" value="1"/>
</dbReference>
<dbReference type="PANTHER" id="PTHR47219:SF9">
    <property type="entry name" value="GTPASE ACTIVATING PROTEIN AND CENTROSOME-ASSOCIATED, ISOFORM B"/>
    <property type="match status" value="1"/>
</dbReference>
<sequence>MTSVEKKEGRLLGFKTFYLARSPLRIGISDRFKRLRSLHHPNLVRIYDVVPGKQNKLTLVGEHFPQTLREKIKSAGTNSFHSGGKNESELFKWAAQILSALLYLHTNNECAITHRCLSLDNVLVSDSGDIKLSLDFAVDHLTNHSDDASFVLGQLSNVAPEIIMRRKGDVNHNFKSDVWGFGILLLQLSGGLPLEMEDCPFYDALKPVAKESAGDDLLSFDDHDVDPIYNAWLADKIEKIRGNTTGGYREIVFHCLQWSPGERPDCSELWDHPEVQNWREKVRPNKLWAIKPAFKILHLDVEKMIEEMNALDDDLMDMEIFTESSDKLLEQIDRDLDDMLEDGEKQDLFDDWFFEHMTLKESEAFLRKHSRDTLLVRRRESAGRHLGYVLSVYDKNSDKVTHHNLTYVNEPGHTGFCFISNRDKLYATLDQLVQHSSECSTFHYPDGQIIEESGMKGKRNHREVNVEAESVDELEELYKGWKSIGYGNLDKRISRLLLFTNKAQTFGCSIDRIPTTVVRPAQQKVLPLDPKFMFMKDMVSIHPSIFETSTKNYDPSFDFMRNYSVIYREKSIHYQRYRSSVFKELLSDYPVTQQEITKEAKIDIPPIVRGHVWAAILGVPVDTKSIFNSYDYISEGPADKQIDLDIPRCHQYNKRMASPKAREGLKTILKCWVAKYDGELVYWQGLDSVLAPFLLLHMDDWAKAFCSMDLFVHKYLRGFFTQDNMSHLQETLLIFSQLTAYHDPELAYHLNHIGFYPDLYAVSWYLTLFSHFLHLDKIFNCWDILLVSPFSLIHFMAVAIMKQLRKDILSVDFNNCIFLFSNLPAINIQKAIEDSVSMFNCTPPSLAEVKYYLERGNGDYNVRDLNLTIEVLKTELAPRMSLGDLKENSKLVTAIDIRPKQEFEREHLPDVNHINVYTEEGTLDITRFDQYRGTHIVIIGSPDPSSQYYGPTMANRLVQGLFPFVSSLHGGFPFQ</sequence>
<dbReference type="EMBL" id="MDYQ01000078">
    <property type="protein sequence ID" value="PRP83678.1"/>
    <property type="molecule type" value="Genomic_DNA"/>
</dbReference>
<dbReference type="CDD" id="cd00173">
    <property type="entry name" value="SH2"/>
    <property type="match status" value="1"/>
</dbReference>
<dbReference type="SUPFAM" id="SSF56112">
    <property type="entry name" value="Protein kinase-like (PK-like)"/>
    <property type="match status" value="1"/>
</dbReference>
<dbReference type="SUPFAM" id="SSF55550">
    <property type="entry name" value="SH2 domain"/>
    <property type="match status" value="1"/>
</dbReference>
<dbReference type="Pfam" id="PF00581">
    <property type="entry name" value="Rhodanese"/>
    <property type="match status" value="1"/>
</dbReference>
<evidence type="ECO:0000313" key="6">
    <source>
        <dbReference type="Proteomes" id="UP000241769"/>
    </source>
</evidence>
<dbReference type="Gene3D" id="1.10.8.270">
    <property type="entry name" value="putative rabgap domain of human tbc1 domain family member 14 like domains"/>
    <property type="match status" value="1"/>
</dbReference>
<protein>
    <submittedName>
        <fullName evidence="5">TBC domain-containing protein kinase-like protein-like</fullName>
    </submittedName>
</protein>
<evidence type="ECO:0000256" key="1">
    <source>
        <dbReference type="PROSITE-ProRule" id="PRU00191"/>
    </source>
</evidence>
<gene>
    <name evidence="5" type="ORF">PROFUN_03833</name>
</gene>
<dbReference type="CDD" id="cd00180">
    <property type="entry name" value="PKc"/>
    <property type="match status" value="1"/>
</dbReference>
<dbReference type="Gene3D" id="3.30.505.10">
    <property type="entry name" value="SH2 domain"/>
    <property type="match status" value="1"/>
</dbReference>
<dbReference type="SUPFAM" id="SSF47923">
    <property type="entry name" value="Ypt/Rab-GAP domain of gyp1p"/>
    <property type="match status" value="2"/>
</dbReference>
<dbReference type="OrthoDB" id="1668230at2759"/>
<dbReference type="Proteomes" id="UP000241769">
    <property type="component" value="Unassembled WGS sequence"/>
</dbReference>
<dbReference type="Pfam" id="PF00069">
    <property type="entry name" value="Pkinase"/>
    <property type="match status" value="1"/>
</dbReference>
<keyword evidence="1" id="KW-0727">SH2 domain</keyword>
<dbReference type="AlphaFoldDB" id="A0A2P6NI88"/>
<feature type="domain" description="Protein kinase" evidence="3">
    <location>
        <begin position="1"/>
        <end position="275"/>
    </location>
</feature>
<dbReference type="PROSITE" id="PS50001">
    <property type="entry name" value="SH2"/>
    <property type="match status" value="1"/>
</dbReference>
<keyword evidence="6" id="KW-1185">Reference proteome</keyword>
<comment type="caution">
    <text evidence="5">The sequence shown here is derived from an EMBL/GenBank/DDBJ whole genome shotgun (WGS) entry which is preliminary data.</text>
</comment>
<dbReference type="Pfam" id="PF00566">
    <property type="entry name" value="RabGAP-TBC"/>
    <property type="match status" value="1"/>
</dbReference>
<dbReference type="InterPro" id="IPR001763">
    <property type="entry name" value="Rhodanese-like_dom"/>
</dbReference>
<dbReference type="Gene3D" id="1.10.510.10">
    <property type="entry name" value="Transferase(Phosphotransferase) domain 1"/>
    <property type="match status" value="1"/>
</dbReference>
<dbReference type="InterPro" id="IPR035969">
    <property type="entry name" value="Rab-GAP_TBC_sf"/>
</dbReference>
<dbReference type="Gene3D" id="1.10.472.80">
    <property type="entry name" value="Ypt/Rab-GAP domain of gyp1p, domain 3"/>
    <property type="match status" value="1"/>
</dbReference>
<dbReference type="GO" id="GO:0031267">
    <property type="term" value="F:small GTPase binding"/>
    <property type="evidence" value="ECO:0007669"/>
    <property type="project" value="TreeGrafter"/>
</dbReference>
<dbReference type="InterPro" id="IPR011009">
    <property type="entry name" value="Kinase-like_dom_sf"/>
</dbReference>
<evidence type="ECO:0000259" key="4">
    <source>
        <dbReference type="PROSITE" id="PS50086"/>
    </source>
</evidence>
<dbReference type="InParanoid" id="A0A2P6NI88"/>
<dbReference type="InterPro" id="IPR036860">
    <property type="entry name" value="SH2_dom_sf"/>
</dbReference>
<reference evidence="5 6" key="1">
    <citation type="journal article" date="2018" name="Genome Biol. Evol.">
        <title>Multiple Roots of Fruiting Body Formation in Amoebozoa.</title>
        <authorList>
            <person name="Hillmann F."/>
            <person name="Forbes G."/>
            <person name="Novohradska S."/>
            <person name="Ferling I."/>
            <person name="Riege K."/>
            <person name="Groth M."/>
            <person name="Westermann M."/>
            <person name="Marz M."/>
            <person name="Spaller T."/>
            <person name="Winckler T."/>
            <person name="Schaap P."/>
            <person name="Glockner G."/>
        </authorList>
    </citation>
    <scope>NUCLEOTIDE SEQUENCE [LARGE SCALE GENOMIC DNA]</scope>
    <source>
        <strain evidence="5 6">Jena</strain>
    </source>
</reference>
<evidence type="ECO:0000259" key="3">
    <source>
        <dbReference type="PROSITE" id="PS50011"/>
    </source>
</evidence>
<evidence type="ECO:0000259" key="2">
    <source>
        <dbReference type="PROSITE" id="PS50001"/>
    </source>
</evidence>
<feature type="domain" description="Rab-GAP TBC" evidence="4">
    <location>
        <begin position="603"/>
        <end position="789"/>
    </location>
</feature>
<dbReference type="GO" id="GO:0005524">
    <property type="term" value="F:ATP binding"/>
    <property type="evidence" value="ECO:0007669"/>
    <property type="project" value="InterPro"/>
</dbReference>
<dbReference type="InterPro" id="IPR000719">
    <property type="entry name" value="Prot_kinase_dom"/>
</dbReference>
<keyword evidence="5" id="KW-0808">Transferase</keyword>
<dbReference type="PROSITE" id="PS50086">
    <property type="entry name" value="TBC_RABGAP"/>
    <property type="match status" value="1"/>
</dbReference>
<dbReference type="Pfam" id="PF00017">
    <property type="entry name" value="SH2"/>
    <property type="match status" value="1"/>
</dbReference>
<proteinExistence type="predicted"/>
<organism evidence="5 6">
    <name type="scientific">Planoprotostelium fungivorum</name>
    <dbReference type="NCBI Taxonomy" id="1890364"/>
    <lineage>
        <taxon>Eukaryota</taxon>
        <taxon>Amoebozoa</taxon>
        <taxon>Evosea</taxon>
        <taxon>Variosea</taxon>
        <taxon>Cavosteliida</taxon>
        <taxon>Cavosteliaceae</taxon>
        <taxon>Planoprotostelium</taxon>
    </lineage>
</organism>
<dbReference type="STRING" id="1890364.A0A2P6NI88"/>
<dbReference type="InterPro" id="IPR000980">
    <property type="entry name" value="SH2"/>
</dbReference>
<feature type="domain" description="SH2" evidence="2">
    <location>
        <begin position="352"/>
        <end position="435"/>
    </location>
</feature>
<name>A0A2P6NI88_9EUKA</name>
<dbReference type="FunCoup" id="A0A2P6NI88">
    <property type="interactions" value="19"/>
</dbReference>